<keyword evidence="1" id="KW-0548">Nucleotidyltransferase</keyword>
<dbReference type="EMBL" id="KZ506048">
    <property type="protein sequence ID" value="PKU41970.1"/>
    <property type="molecule type" value="Genomic_DNA"/>
</dbReference>
<evidence type="ECO:0000313" key="1">
    <source>
        <dbReference type="EMBL" id="PKU41970.1"/>
    </source>
</evidence>
<evidence type="ECO:0000313" key="2">
    <source>
        <dbReference type="Proteomes" id="UP000233556"/>
    </source>
</evidence>
<name>A0A2I0U7A5_LIMLA</name>
<reference evidence="2" key="1">
    <citation type="submission" date="2017-11" db="EMBL/GenBank/DDBJ databases">
        <authorList>
            <person name="Lima N.C."/>
            <person name="Parody-Merino A.M."/>
            <person name="Battley P.F."/>
            <person name="Fidler A.E."/>
            <person name="Prosdocimi F."/>
        </authorList>
    </citation>
    <scope>NUCLEOTIDE SEQUENCE [LARGE SCALE GENOMIC DNA]</scope>
</reference>
<dbReference type="Proteomes" id="UP000233556">
    <property type="component" value="Unassembled WGS sequence"/>
</dbReference>
<dbReference type="GO" id="GO:0003964">
    <property type="term" value="F:RNA-directed DNA polymerase activity"/>
    <property type="evidence" value="ECO:0007669"/>
    <property type="project" value="UniProtKB-KW"/>
</dbReference>
<sequence>MPWGWKVKRKARILTEDMDSGIECTLSRSADDTKLSGAVDTLTGKDAIQRDLDRLERWACANPMKFNPAKCKVLHLGQGNHKRRYRLGDKWIENSTEDLGALVDQNMNISQKCVLAG</sequence>
<proteinExistence type="predicted"/>
<protein>
    <submittedName>
        <fullName evidence="1">Rna-directed dna polymerase from mobile element jockey-like</fullName>
    </submittedName>
</protein>
<dbReference type="PANTHER" id="PTHR33332">
    <property type="entry name" value="REVERSE TRANSCRIPTASE DOMAIN-CONTAINING PROTEIN"/>
    <property type="match status" value="1"/>
</dbReference>
<reference evidence="2" key="2">
    <citation type="submission" date="2017-12" db="EMBL/GenBank/DDBJ databases">
        <title>Genome sequence of the Bar-tailed Godwit (Limosa lapponica baueri).</title>
        <authorList>
            <person name="Lima N.C.B."/>
            <person name="Parody-Merino A.M."/>
            <person name="Battley P.F."/>
            <person name="Fidler A.E."/>
            <person name="Prosdocimi F."/>
        </authorList>
    </citation>
    <scope>NUCLEOTIDE SEQUENCE [LARGE SCALE GENOMIC DNA]</scope>
</reference>
<keyword evidence="1" id="KW-0695">RNA-directed DNA polymerase</keyword>
<keyword evidence="2" id="KW-1185">Reference proteome</keyword>
<dbReference type="OrthoDB" id="10056483at2759"/>
<keyword evidence="1" id="KW-0808">Transferase</keyword>
<gene>
    <name evidence="1" type="ORF">llap_7715</name>
</gene>
<accession>A0A2I0U7A5</accession>
<dbReference type="AlphaFoldDB" id="A0A2I0U7A5"/>
<organism evidence="1 2">
    <name type="scientific">Limosa lapponica baueri</name>
    <dbReference type="NCBI Taxonomy" id="1758121"/>
    <lineage>
        <taxon>Eukaryota</taxon>
        <taxon>Metazoa</taxon>
        <taxon>Chordata</taxon>
        <taxon>Craniata</taxon>
        <taxon>Vertebrata</taxon>
        <taxon>Euteleostomi</taxon>
        <taxon>Archelosauria</taxon>
        <taxon>Archosauria</taxon>
        <taxon>Dinosauria</taxon>
        <taxon>Saurischia</taxon>
        <taxon>Theropoda</taxon>
        <taxon>Coelurosauria</taxon>
        <taxon>Aves</taxon>
        <taxon>Neognathae</taxon>
        <taxon>Neoaves</taxon>
        <taxon>Charadriiformes</taxon>
        <taxon>Scolopacidae</taxon>
        <taxon>Limosa</taxon>
    </lineage>
</organism>